<evidence type="ECO:0000259" key="9">
    <source>
        <dbReference type="PROSITE" id="PS51755"/>
    </source>
</evidence>
<dbReference type="InterPro" id="IPR036388">
    <property type="entry name" value="WH-like_DNA-bd_sf"/>
</dbReference>
<protein>
    <submittedName>
        <fullName evidence="10">Two-component system, OmpR family, response regulator</fullName>
    </submittedName>
</protein>
<evidence type="ECO:0000256" key="3">
    <source>
        <dbReference type="ARBA" id="ARBA00023015"/>
    </source>
</evidence>
<dbReference type="PROSITE" id="PS50110">
    <property type="entry name" value="RESPONSE_REGULATORY"/>
    <property type="match status" value="1"/>
</dbReference>
<dbReference type="Gene3D" id="1.10.10.10">
    <property type="entry name" value="Winged helix-like DNA-binding domain superfamily/Winged helix DNA-binding domain"/>
    <property type="match status" value="1"/>
</dbReference>
<dbReference type="Gene3D" id="6.10.250.690">
    <property type="match status" value="1"/>
</dbReference>
<dbReference type="SMART" id="SM00448">
    <property type="entry name" value="REC"/>
    <property type="match status" value="1"/>
</dbReference>
<dbReference type="OrthoDB" id="9802426at2"/>
<keyword evidence="2" id="KW-0902">Two-component regulatory system</keyword>
<dbReference type="InterPro" id="IPR001867">
    <property type="entry name" value="OmpR/PhoB-type_DNA-bd"/>
</dbReference>
<dbReference type="GO" id="GO:0005829">
    <property type="term" value="C:cytosol"/>
    <property type="evidence" value="ECO:0007669"/>
    <property type="project" value="TreeGrafter"/>
</dbReference>
<dbReference type="AlphaFoldDB" id="A0A1H1INN0"/>
<dbReference type="SMART" id="SM00862">
    <property type="entry name" value="Trans_reg_C"/>
    <property type="match status" value="1"/>
</dbReference>
<name>A0A1H1INN0_9BURK</name>
<dbReference type="SUPFAM" id="SSF52172">
    <property type="entry name" value="CheY-like"/>
    <property type="match status" value="1"/>
</dbReference>
<dbReference type="PROSITE" id="PS51755">
    <property type="entry name" value="OMPR_PHOB"/>
    <property type="match status" value="1"/>
</dbReference>
<evidence type="ECO:0000256" key="2">
    <source>
        <dbReference type="ARBA" id="ARBA00023012"/>
    </source>
</evidence>
<dbReference type="PANTHER" id="PTHR48111">
    <property type="entry name" value="REGULATOR OF RPOS"/>
    <property type="match status" value="1"/>
</dbReference>
<dbReference type="Pfam" id="PF00072">
    <property type="entry name" value="Response_reg"/>
    <property type="match status" value="1"/>
</dbReference>
<feature type="modified residue" description="4-aspartylphosphate" evidence="6">
    <location>
        <position position="51"/>
    </location>
</feature>
<evidence type="ECO:0000313" key="11">
    <source>
        <dbReference type="Proteomes" id="UP000183487"/>
    </source>
</evidence>
<keyword evidence="4 7" id="KW-0238">DNA-binding</keyword>
<keyword evidence="1 6" id="KW-0597">Phosphoprotein</keyword>
<dbReference type="GO" id="GO:0000156">
    <property type="term" value="F:phosphorelay response regulator activity"/>
    <property type="evidence" value="ECO:0007669"/>
    <property type="project" value="TreeGrafter"/>
</dbReference>
<evidence type="ECO:0000256" key="1">
    <source>
        <dbReference type="ARBA" id="ARBA00022553"/>
    </source>
</evidence>
<dbReference type="GO" id="GO:0006355">
    <property type="term" value="P:regulation of DNA-templated transcription"/>
    <property type="evidence" value="ECO:0007669"/>
    <property type="project" value="InterPro"/>
</dbReference>
<dbReference type="InterPro" id="IPR011006">
    <property type="entry name" value="CheY-like_superfamily"/>
</dbReference>
<dbReference type="Proteomes" id="UP000183487">
    <property type="component" value="Unassembled WGS sequence"/>
</dbReference>
<sequence length="227" mass="24718">MRVLLVEDDLQIGQSLLRALKDADYSVDWVRDGMAGRDALANTEYTVVLLDLGLPGLGGIELLRASRAAGNAVPVLILTARDDLDSRVQGLDVGADDYLLKPFDVPELLARIRAVLRRKAGYASSRLGDESLALDLDKRTLTCNGATTVLSAREFALMLAFLERPGTILSREQLEDRLYGWGKEVESNAVDVLIHSVRKKFGLSVIRNVRGLGWTVMLGDATKGPAS</sequence>
<evidence type="ECO:0000256" key="5">
    <source>
        <dbReference type="ARBA" id="ARBA00023163"/>
    </source>
</evidence>
<reference evidence="11" key="1">
    <citation type="submission" date="2016-10" db="EMBL/GenBank/DDBJ databases">
        <authorList>
            <person name="Varghese N."/>
        </authorList>
    </citation>
    <scope>NUCLEOTIDE SEQUENCE [LARGE SCALE GENOMIC DNA]</scope>
    <source>
        <strain evidence="11">GAS106B</strain>
    </source>
</reference>
<evidence type="ECO:0000259" key="8">
    <source>
        <dbReference type="PROSITE" id="PS50110"/>
    </source>
</evidence>
<dbReference type="CDD" id="cd00383">
    <property type="entry name" value="trans_reg_C"/>
    <property type="match status" value="1"/>
</dbReference>
<feature type="domain" description="OmpR/PhoB-type" evidence="9">
    <location>
        <begin position="122"/>
        <end position="218"/>
    </location>
</feature>
<evidence type="ECO:0000256" key="4">
    <source>
        <dbReference type="ARBA" id="ARBA00023125"/>
    </source>
</evidence>
<dbReference type="GO" id="GO:0000976">
    <property type="term" value="F:transcription cis-regulatory region binding"/>
    <property type="evidence" value="ECO:0007669"/>
    <property type="project" value="TreeGrafter"/>
</dbReference>
<evidence type="ECO:0000256" key="7">
    <source>
        <dbReference type="PROSITE-ProRule" id="PRU01091"/>
    </source>
</evidence>
<evidence type="ECO:0000256" key="6">
    <source>
        <dbReference type="PROSITE-ProRule" id="PRU00169"/>
    </source>
</evidence>
<dbReference type="PANTHER" id="PTHR48111:SF67">
    <property type="entry name" value="TRANSCRIPTIONAL REGULATORY PROTEIN TCTD"/>
    <property type="match status" value="1"/>
</dbReference>
<keyword evidence="11" id="KW-1185">Reference proteome</keyword>
<gene>
    <name evidence="10" type="ORF">SAMN05443245_5425</name>
</gene>
<dbReference type="InterPro" id="IPR001789">
    <property type="entry name" value="Sig_transdc_resp-reg_receiver"/>
</dbReference>
<proteinExistence type="predicted"/>
<evidence type="ECO:0000313" key="10">
    <source>
        <dbReference type="EMBL" id="SDR39240.1"/>
    </source>
</evidence>
<dbReference type="RefSeq" id="WP_074771206.1">
    <property type="nucleotide sequence ID" value="NZ_FNKP01000002.1"/>
</dbReference>
<dbReference type="EMBL" id="FNKP01000002">
    <property type="protein sequence ID" value="SDR39240.1"/>
    <property type="molecule type" value="Genomic_DNA"/>
</dbReference>
<dbReference type="Gene3D" id="3.40.50.2300">
    <property type="match status" value="1"/>
</dbReference>
<feature type="domain" description="Response regulatory" evidence="8">
    <location>
        <begin position="2"/>
        <end position="116"/>
    </location>
</feature>
<dbReference type="FunFam" id="3.40.50.2300:FF:000002">
    <property type="entry name" value="DNA-binding response regulator PhoP"/>
    <property type="match status" value="1"/>
</dbReference>
<keyword evidence="5" id="KW-0804">Transcription</keyword>
<keyword evidence="3" id="KW-0805">Transcription regulation</keyword>
<dbReference type="InterPro" id="IPR039420">
    <property type="entry name" value="WalR-like"/>
</dbReference>
<dbReference type="Pfam" id="PF00486">
    <property type="entry name" value="Trans_reg_C"/>
    <property type="match status" value="1"/>
</dbReference>
<accession>A0A1H1INN0</accession>
<organism evidence="10 11">
    <name type="scientific">Paraburkholderia fungorum</name>
    <dbReference type="NCBI Taxonomy" id="134537"/>
    <lineage>
        <taxon>Bacteria</taxon>
        <taxon>Pseudomonadati</taxon>
        <taxon>Pseudomonadota</taxon>
        <taxon>Betaproteobacteria</taxon>
        <taxon>Burkholderiales</taxon>
        <taxon>Burkholderiaceae</taxon>
        <taxon>Paraburkholderia</taxon>
    </lineage>
</organism>
<dbReference type="GO" id="GO:0032993">
    <property type="term" value="C:protein-DNA complex"/>
    <property type="evidence" value="ECO:0007669"/>
    <property type="project" value="TreeGrafter"/>
</dbReference>
<feature type="DNA-binding region" description="OmpR/PhoB-type" evidence="7">
    <location>
        <begin position="122"/>
        <end position="218"/>
    </location>
</feature>